<dbReference type="InterPro" id="IPR013216">
    <property type="entry name" value="Methyltransf_11"/>
</dbReference>
<dbReference type="Pfam" id="PF08241">
    <property type="entry name" value="Methyltransf_11"/>
    <property type="match status" value="1"/>
</dbReference>
<dbReference type="CDD" id="cd02440">
    <property type="entry name" value="AdoMet_MTases"/>
    <property type="match status" value="1"/>
</dbReference>
<dbReference type="Gene3D" id="3.40.50.150">
    <property type="entry name" value="Vaccinia Virus protein VP39"/>
    <property type="match status" value="1"/>
</dbReference>
<comment type="caution">
    <text evidence="4">The sequence shown here is derived from an EMBL/GenBank/DDBJ whole genome shotgun (WGS) entry which is preliminary data.</text>
</comment>
<dbReference type="Proteomes" id="UP000887104">
    <property type="component" value="Unassembled WGS sequence"/>
</dbReference>
<dbReference type="SUPFAM" id="SSF53335">
    <property type="entry name" value="S-adenosyl-L-methionine-dependent methyltransferases"/>
    <property type="match status" value="1"/>
</dbReference>
<sequence length="256" mass="28178">MNIGSKPLTQQVAARFSAAADNYHSYDVLQKQTARRLLKQIKVSGRLLDIGAGPGTCFAHLPSVEQVICLDIAEGMLSTLTANYPHYQAICADAQNLPLLDNSVDGIYSNVALQWCQQLPQAVTEANRVLTAGAEFNMSIVAKDSLQQLSALGFKINQFIEQSTLLASFDKSQWDIELCETQAISLHFDTLKSMLQSIKGVGASIVKQQQDANLPQVTLRGRKDWQALQAKAELSRAPEGLPLTYNICFIKARKKR</sequence>
<accession>A0ABQ4PKZ7</accession>
<keyword evidence="1" id="KW-0489">Methyltransferase</keyword>
<keyword evidence="5" id="KW-1185">Reference proteome</keyword>
<organism evidence="4 5">
    <name type="scientific">Shewanella sairae</name>
    <dbReference type="NCBI Taxonomy" id="190310"/>
    <lineage>
        <taxon>Bacteria</taxon>
        <taxon>Pseudomonadati</taxon>
        <taxon>Pseudomonadota</taxon>
        <taxon>Gammaproteobacteria</taxon>
        <taxon>Alteromonadales</taxon>
        <taxon>Shewanellaceae</taxon>
        <taxon>Shewanella</taxon>
    </lineage>
</organism>
<dbReference type="PANTHER" id="PTHR13090:SF1">
    <property type="entry name" value="ARGININE-HYDROXYLASE NDUFAF5, MITOCHONDRIAL"/>
    <property type="match status" value="1"/>
</dbReference>
<name>A0ABQ4PKZ7_9GAMM</name>
<feature type="domain" description="Methyltransferase type 11" evidence="3">
    <location>
        <begin position="48"/>
        <end position="134"/>
    </location>
</feature>
<proteinExistence type="predicted"/>
<dbReference type="PANTHER" id="PTHR13090">
    <property type="entry name" value="ARGININE-HYDROXYLASE NDUFAF5, MITOCHONDRIAL"/>
    <property type="match status" value="1"/>
</dbReference>
<dbReference type="InterPro" id="IPR050602">
    <property type="entry name" value="Malonyl-ACP_OMT"/>
</dbReference>
<dbReference type="RefSeq" id="WP_220781991.1">
    <property type="nucleotide sequence ID" value="NZ_BPEY01000059.1"/>
</dbReference>
<evidence type="ECO:0000313" key="5">
    <source>
        <dbReference type="Proteomes" id="UP000887104"/>
    </source>
</evidence>
<evidence type="ECO:0000256" key="2">
    <source>
        <dbReference type="ARBA" id="ARBA00022679"/>
    </source>
</evidence>
<evidence type="ECO:0000256" key="1">
    <source>
        <dbReference type="ARBA" id="ARBA00022603"/>
    </source>
</evidence>
<dbReference type="InterPro" id="IPR029063">
    <property type="entry name" value="SAM-dependent_MTases_sf"/>
</dbReference>
<evidence type="ECO:0000259" key="3">
    <source>
        <dbReference type="Pfam" id="PF08241"/>
    </source>
</evidence>
<protein>
    <submittedName>
        <fullName evidence="4">Malonyl-[acyl-carrier protein] O-methyltransferase</fullName>
    </submittedName>
</protein>
<dbReference type="EMBL" id="BPEY01000059">
    <property type="protein sequence ID" value="GIU48537.1"/>
    <property type="molecule type" value="Genomic_DNA"/>
</dbReference>
<evidence type="ECO:0000313" key="4">
    <source>
        <dbReference type="EMBL" id="GIU48537.1"/>
    </source>
</evidence>
<keyword evidence="2" id="KW-0808">Transferase</keyword>
<gene>
    <name evidence="4" type="primary">bioC</name>
    <name evidence="4" type="ORF">TUM4438_30150</name>
</gene>
<reference evidence="4" key="1">
    <citation type="submission" date="2021-05" db="EMBL/GenBank/DDBJ databases">
        <title>Molecular characterization for Shewanella algae harboring chromosomal blaOXA-55-like strains isolated from clinical and environment sample.</title>
        <authorList>
            <person name="Ohama Y."/>
            <person name="Aoki K."/>
            <person name="Harada S."/>
            <person name="Moriya K."/>
            <person name="Ishii Y."/>
            <person name="Tateda K."/>
        </authorList>
    </citation>
    <scope>NUCLEOTIDE SEQUENCE</scope>
    <source>
        <strain evidence="4">JCM 11563</strain>
    </source>
</reference>